<organism evidence="7 8">
    <name type="scientific">Channa striata</name>
    <name type="common">Snakehead murrel</name>
    <name type="synonym">Ophicephalus striatus</name>
    <dbReference type="NCBI Taxonomy" id="64152"/>
    <lineage>
        <taxon>Eukaryota</taxon>
        <taxon>Metazoa</taxon>
        <taxon>Chordata</taxon>
        <taxon>Craniata</taxon>
        <taxon>Vertebrata</taxon>
        <taxon>Euteleostomi</taxon>
        <taxon>Actinopterygii</taxon>
        <taxon>Neopterygii</taxon>
        <taxon>Teleostei</taxon>
        <taxon>Neoteleostei</taxon>
        <taxon>Acanthomorphata</taxon>
        <taxon>Anabantaria</taxon>
        <taxon>Anabantiformes</taxon>
        <taxon>Channoidei</taxon>
        <taxon>Channidae</taxon>
        <taxon>Channa</taxon>
    </lineage>
</organism>
<feature type="region of interest" description="Disordered" evidence="6">
    <location>
        <begin position="827"/>
        <end position="887"/>
    </location>
</feature>
<feature type="region of interest" description="Disordered" evidence="6">
    <location>
        <begin position="1264"/>
        <end position="1307"/>
    </location>
</feature>
<dbReference type="EMBL" id="JAUPFM010000006">
    <property type="protein sequence ID" value="KAK2849450.1"/>
    <property type="molecule type" value="Genomic_DNA"/>
</dbReference>
<feature type="compositionally biased region" description="Polar residues" evidence="6">
    <location>
        <begin position="765"/>
        <end position="786"/>
    </location>
</feature>
<feature type="compositionally biased region" description="Polar residues" evidence="6">
    <location>
        <begin position="741"/>
        <end position="757"/>
    </location>
</feature>
<evidence type="ECO:0000313" key="7">
    <source>
        <dbReference type="EMBL" id="KAK2849450.1"/>
    </source>
</evidence>
<feature type="region of interest" description="Disordered" evidence="6">
    <location>
        <begin position="116"/>
        <end position="153"/>
    </location>
</feature>
<comment type="similarity">
    <text evidence="2">Belongs to the MTUS1 family.</text>
</comment>
<feature type="compositionally biased region" description="Polar residues" evidence="6">
    <location>
        <begin position="849"/>
        <end position="865"/>
    </location>
</feature>
<feature type="region of interest" description="Disordered" evidence="6">
    <location>
        <begin position="907"/>
        <end position="927"/>
    </location>
</feature>
<keyword evidence="3 5" id="KW-0175">Coiled coil</keyword>
<comment type="subcellular location">
    <subcellularLocation>
        <location evidence="1">Nucleus</location>
    </subcellularLocation>
</comment>
<feature type="region of interest" description="Disordered" evidence="6">
    <location>
        <begin position="420"/>
        <end position="449"/>
    </location>
</feature>
<dbReference type="PANTHER" id="PTHR24200">
    <property type="entry name" value="TOUCAN, ISOFORM A"/>
    <property type="match status" value="1"/>
</dbReference>
<evidence type="ECO:0000256" key="2">
    <source>
        <dbReference type="ARBA" id="ARBA00007585"/>
    </source>
</evidence>
<keyword evidence="4" id="KW-0539">Nucleus</keyword>
<dbReference type="Proteomes" id="UP001187415">
    <property type="component" value="Unassembled WGS sequence"/>
</dbReference>
<feature type="compositionally biased region" description="Low complexity" evidence="6">
    <location>
        <begin position="598"/>
        <end position="608"/>
    </location>
</feature>
<feature type="region of interest" description="Disordered" evidence="6">
    <location>
        <begin position="684"/>
        <end position="813"/>
    </location>
</feature>
<dbReference type="GO" id="GO:0008017">
    <property type="term" value="F:microtubule binding"/>
    <property type="evidence" value="ECO:0007669"/>
    <property type="project" value="TreeGrafter"/>
</dbReference>
<keyword evidence="8" id="KW-1185">Reference proteome</keyword>
<sequence length="1307" mass="143019">MSTTNHARSTVPLPHSGLQLSPSPESHSSNSSMSPSPDSSSSFCNLRDREADGSLNINVQERCVSEGCPVETPYNITLMQGDMFSAISMNLNQTFISTPANDSVNFSNNNLSLSIQDEGSERNHPLLKNTEDGSDSTVTSPDSVGGERELSSCEISRRGSMENRCYSLSSGEMVVRSNSFCLDDQSLIVVSSLEESSVSSSVGHSVLPVESNVLSTTLPDVCEKSTEKLIEENSGHPCLGMTFIQADDWELIAKENEMATSNSLLALPNENEGGLLMTFVCETFSEDSGKECKFASAEAELLPHFSGEITPEQGKTFVSTLSAMQKTDKDIHTSTPVQNIGDKIASLPSFSESPCTGNTNSPGYELLKQQPVSVTSTERLVTGLPPSASNIKNIDIKRFPKSDFRQIKSKAMKTIGQQMAMSSPVSQRTPSQTNVNSKHTEARKGATVRISPSKVRSKATVVSTTTKMVIGAQREVTTQAANSGLIQPCGQTAVDGVDNKRPPLPDHYPASNKITSAVQSGNTNSETVNSSPLAGGSAQHAGNQTFCLSSFETSPDIRSQTEPKLTPKNGMSDKIEIGSDSAIGQDKCQVLHTRPRCSSESSSSLSSSKPHKEKRTILTVSNSFTTPKANTQLGQTKPRNIKCFSHSKRTIQTEALNTSDENSSRGVKKISLVAESSKSTIERASWNESKGRFGGALSPRRTREVPLSQPPAAGHRPATLSTRQRPGTLGKEELKLPRSVGTPQSKLKTTTGSQRLQATGEPSLGNASASSIRHQLTGSMPQTPTRPSLMGLPPTPTSRLPRKTPRPSSSLTVTNVQCELGKGARSIQVSGGPALKSTPFKPVPHKARTISTPGKNFQPTLTTTCKPDPLSSKRSSNSTVSPLKKTTSAKIDRLTSCGPVDKNKAKASSCQQHLHQQASQPNQEIGPPDVVPASAAEVERKNHRTQQLKGFLTASNCRFEAITIVLQQTLAKHDEATGKCRELSQELLTLRGELACSIHSSECLQKEKDELRVALDDALQKLQEQHQKDLSDLEQRLHAFYQAEWDKIHLTYQEEANKCNDLMQQQIGELQSNHETMKLELQSSHAEQLQRAKQQYEHSLKELQKVHSEELQSLEKNLNDTEAALSGQIQELTVENSSLLEKLTNEEKKRKELDERIQKDTHTLYLEQELESLKVVLDIKNKQLHQQEKKMMEIDKLTERNVKLDESLKKVQQENEDLKARMERHAALSRQLSTEQTMLQESLQKESKVNKRLSMENEELLWKLHNGDVSSPRKVSPTSTSPLHSPSFSLQSPRSSSVFSSSPVSPR</sequence>
<feature type="compositionally biased region" description="Low complexity" evidence="6">
    <location>
        <begin position="1276"/>
        <end position="1307"/>
    </location>
</feature>
<feature type="region of interest" description="Disordered" evidence="6">
    <location>
        <begin position="1"/>
        <end position="46"/>
    </location>
</feature>
<protein>
    <recommendedName>
        <fullName evidence="9">Microtubule-associated tumor suppressor 1</fullName>
    </recommendedName>
</protein>
<feature type="region of interest" description="Disordered" evidence="6">
    <location>
        <begin position="520"/>
        <end position="541"/>
    </location>
</feature>
<evidence type="ECO:0000256" key="4">
    <source>
        <dbReference type="ARBA" id="ARBA00023242"/>
    </source>
</evidence>
<feature type="compositionally biased region" description="Polar residues" evidence="6">
    <location>
        <begin position="872"/>
        <end position="887"/>
    </location>
</feature>
<evidence type="ECO:0000256" key="1">
    <source>
        <dbReference type="ARBA" id="ARBA00004123"/>
    </source>
</evidence>
<dbReference type="PANTHER" id="PTHR24200:SF7">
    <property type="entry name" value="MICROTUBULE-ASSOCIATED TUMOR SUPPRESSOR 1"/>
    <property type="match status" value="1"/>
</dbReference>
<evidence type="ECO:0000256" key="3">
    <source>
        <dbReference type="ARBA" id="ARBA00023054"/>
    </source>
</evidence>
<dbReference type="InterPro" id="IPR051293">
    <property type="entry name" value="MTUS1/CCDC69"/>
</dbReference>
<proteinExistence type="inferred from homology"/>
<evidence type="ECO:0000256" key="6">
    <source>
        <dbReference type="SAM" id="MobiDB-lite"/>
    </source>
</evidence>
<name>A0AA88N3R5_CHASR</name>
<feature type="region of interest" description="Disordered" evidence="6">
    <location>
        <begin position="589"/>
        <end position="615"/>
    </location>
</feature>
<feature type="compositionally biased region" description="Polar residues" evidence="6">
    <location>
        <begin position="420"/>
        <end position="437"/>
    </location>
</feature>
<feature type="compositionally biased region" description="Low complexity" evidence="6">
    <location>
        <begin position="21"/>
        <end position="42"/>
    </location>
</feature>
<gene>
    <name evidence="7" type="ORF">Q5P01_009284</name>
</gene>
<evidence type="ECO:0000256" key="5">
    <source>
        <dbReference type="SAM" id="Coils"/>
    </source>
</evidence>
<feature type="coiled-coil region" evidence="5">
    <location>
        <begin position="966"/>
        <end position="1036"/>
    </location>
</feature>
<dbReference type="GO" id="GO:0005737">
    <property type="term" value="C:cytoplasm"/>
    <property type="evidence" value="ECO:0007669"/>
    <property type="project" value="TreeGrafter"/>
</dbReference>
<comment type="caution">
    <text evidence="7">The sequence shown here is derived from an EMBL/GenBank/DDBJ whole genome shotgun (WGS) entry which is preliminary data.</text>
</comment>
<evidence type="ECO:0000313" key="8">
    <source>
        <dbReference type="Proteomes" id="UP001187415"/>
    </source>
</evidence>
<feature type="compositionally biased region" description="Polar residues" evidence="6">
    <location>
        <begin position="907"/>
        <end position="923"/>
    </location>
</feature>
<feature type="coiled-coil region" evidence="5">
    <location>
        <begin position="1060"/>
        <end position="1235"/>
    </location>
</feature>
<feature type="compositionally biased region" description="Polar residues" evidence="6">
    <location>
        <begin position="520"/>
        <end position="532"/>
    </location>
</feature>
<accession>A0AA88N3R5</accession>
<dbReference type="GO" id="GO:0005634">
    <property type="term" value="C:nucleus"/>
    <property type="evidence" value="ECO:0007669"/>
    <property type="project" value="UniProtKB-SubCell"/>
</dbReference>
<evidence type="ECO:0008006" key="9">
    <source>
        <dbReference type="Google" id="ProtNLM"/>
    </source>
</evidence>
<reference evidence="7" key="1">
    <citation type="submission" date="2023-07" db="EMBL/GenBank/DDBJ databases">
        <title>Chromosome-level Genome Assembly of Striped Snakehead (Channa striata).</title>
        <authorList>
            <person name="Liu H."/>
        </authorList>
    </citation>
    <scope>NUCLEOTIDE SEQUENCE</scope>
    <source>
        <strain evidence="7">Gz</strain>
        <tissue evidence="7">Muscle</tissue>
    </source>
</reference>